<keyword evidence="6" id="KW-0809">Transit peptide</keyword>
<keyword evidence="5 9" id="KW-0274">FAD</keyword>
<dbReference type="PANTHER" id="PTHR43884">
    <property type="entry name" value="ACYL-COA DEHYDROGENASE"/>
    <property type="match status" value="1"/>
</dbReference>
<evidence type="ECO:0000256" key="6">
    <source>
        <dbReference type="ARBA" id="ARBA00022946"/>
    </source>
</evidence>
<feature type="domain" description="Acyl-CoA dehydrogenase/oxidase C-terminal" evidence="10">
    <location>
        <begin position="308"/>
        <end position="483"/>
    </location>
</feature>
<dbReference type="GO" id="GO:0005739">
    <property type="term" value="C:mitochondrion"/>
    <property type="evidence" value="ECO:0007669"/>
    <property type="project" value="UniProtKB-SubCell"/>
</dbReference>
<evidence type="ECO:0000259" key="12">
    <source>
        <dbReference type="Pfam" id="PF02771"/>
    </source>
</evidence>
<dbReference type="Proteomes" id="UP000440578">
    <property type="component" value="Unassembled WGS sequence"/>
</dbReference>
<dbReference type="InterPro" id="IPR049448">
    <property type="entry name" value="ACAD9/ACADV-like_C"/>
</dbReference>
<keyword evidence="8" id="KW-0496">Mitochondrion</keyword>
<feature type="domain" description="ACAD9/ACADV-like C-terminal" evidence="13">
    <location>
        <begin position="538"/>
        <end position="656"/>
    </location>
</feature>
<organism evidence="14 15">
    <name type="scientific">Amphibalanus amphitrite</name>
    <name type="common">Striped barnacle</name>
    <name type="synonym">Balanus amphitrite</name>
    <dbReference type="NCBI Taxonomy" id="1232801"/>
    <lineage>
        <taxon>Eukaryota</taxon>
        <taxon>Metazoa</taxon>
        <taxon>Ecdysozoa</taxon>
        <taxon>Arthropoda</taxon>
        <taxon>Crustacea</taxon>
        <taxon>Multicrustacea</taxon>
        <taxon>Cirripedia</taxon>
        <taxon>Thoracica</taxon>
        <taxon>Thoracicalcarea</taxon>
        <taxon>Balanomorpha</taxon>
        <taxon>Balanoidea</taxon>
        <taxon>Balanidae</taxon>
        <taxon>Amphibalaninae</taxon>
        <taxon>Amphibalanus</taxon>
    </lineage>
</organism>
<keyword evidence="7 9" id="KW-0560">Oxidoreductase</keyword>
<dbReference type="InterPro" id="IPR036250">
    <property type="entry name" value="AcylCo_DH-like_C"/>
</dbReference>
<dbReference type="GO" id="GO:0006631">
    <property type="term" value="P:fatty acid metabolic process"/>
    <property type="evidence" value="ECO:0007669"/>
    <property type="project" value="UniProtKB-ARBA"/>
</dbReference>
<comment type="cofactor">
    <cofactor evidence="1 9">
        <name>FAD</name>
        <dbReference type="ChEBI" id="CHEBI:57692"/>
    </cofactor>
</comment>
<feature type="domain" description="Acyl-CoA oxidase/dehydrogenase middle" evidence="11">
    <location>
        <begin position="194"/>
        <end position="295"/>
    </location>
</feature>
<evidence type="ECO:0000256" key="1">
    <source>
        <dbReference type="ARBA" id="ARBA00001974"/>
    </source>
</evidence>
<dbReference type="EMBL" id="VIIS01000854">
    <property type="protein sequence ID" value="KAF0304349.1"/>
    <property type="molecule type" value="Genomic_DNA"/>
</dbReference>
<dbReference type="InterPro" id="IPR046373">
    <property type="entry name" value="Acyl-CoA_Oxase/DH_mid-dom_sf"/>
</dbReference>
<dbReference type="Pfam" id="PF21343">
    <property type="entry name" value="ACAD9-ACADV_C"/>
    <property type="match status" value="1"/>
</dbReference>
<evidence type="ECO:0000259" key="13">
    <source>
        <dbReference type="Pfam" id="PF21343"/>
    </source>
</evidence>
<accession>A0A6A4WGI5</accession>
<protein>
    <submittedName>
        <fullName evidence="14">Acyl-CoA dehydrogenase family member 9, mitochondrial</fullName>
    </submittedName>
</protein>
<evidence type="ECO:0000256" key="7">
    <source>
        <dbReference type="ARBA" id="ARBA00023002"/>
    </source>
</evidence>
<sequence length="667" mass="73527">MYVRKGSQALTLCRLLGTKFLRTSERYLGSSVAMNNKKAWDIPERDLVLRRSEKGSVVLDIAKIKREPFLKGLFQDKYDKEMLAFPEVLNKEQVDDLDHKLLSLGYRDETFQDDPAPETLKLGGVFGLEVPDEYGGLGYTMTEAARVLEAMASTSHFQTTLVHNFLVQALLQSGSDEQKRRLLPGLASGEVTAAFCCSERTASSDLSGLRCTARPDGEVGSDQGHLLLNGTKVGVARARSADLLLVIANTQDRDHLGNQFDLLSALVVDKSAGGITYKSCDPGLGADLCDVEFRNTPVTADNVIGAVGSGHSVLLGVLNHIRSLYPAQLVGFLRPLVAMTTKHCLHRQAFKNHLSDFGLTKAAIASVNRDMYIMESLTYITTGLVDLTQEPDYVLEAAVCKVVSSELAQNIVDRCLRLLGDRGYYRQKETPTVPVSVHSEQSVILFLPDRREETGDTAERYLKETRAALRFTGSNELLRLFIALGGLQEATPMYAEEVTKMRNPMLFPVHVLKRLVGGMRNKARSSHTPLHLYGCLHPSLKVQADELEECVHRFADLTLEALERFGADLMNQQPVLTWLAENVSDIYVVTAVLARASRSYCIGLRDAETEIALATSAVQVASERMQRNAGYLDRAPFGSPDSPLIKAADIVLERGGYASSHSLQRTY</sequence>
<evidence type="ECO:0000313" key="14">
    <source>
        <dbReference type="EMBL" id="KAF0304349.1"/>
    </source>
</evidence>
<evidence type="ECO:0000256" key="9">
    <source>
        <dbReference type="RuleBase" id="RU362125"/>
    </source>
</evidence>
<dbReference type="Pfam" id="PF02771">
    <property type="entry name" value="Acyl-CoA_dh_N"/>
    <property type="match status" value="1"/>
</dbReference>
<evidence type="ECO:0000256" key="4">
    <source>
        <dbReference type="ARBA" id="ARBA00022630"/>
    </source>
</evidence>
<dbReference type="InterPro" id="IPR037069">
    <property type="entry name" value="AcylCoA_DH/ox_N_sf"/>
</dbReference>
<evidence type="ECO:0000256" key="3">
    <source>
        <dbReference type="ARBA" id="ARBA00009347"/>
    </source>
</evidence>
<dbReference type="Gene3D" id="2.40.110.10">
    <property type="entry name" value="Butyryl-CoA Dehydrogenase, subunit A, domain 2"/>
    <property type="match status" value="1"/>
</dbReference>
<evidence type="ECO:0000259" key="10">
    <source>
        <dbReference type="Pfam" id="PF00441"/>
    </source>
</evidence>
<dbReference type="Pfam" id="PF00441">
    <property type="entry name" value="Acyl-CoA_dh_1"/>
    <property type="match status" value="1"/>
</dbReference>
<evidence type="ECO:0000259" key="11">
    <source>
        <dbReference type="Pfam" id="PF02770"/>
    </source>
</evidence>
<dbReference type="InterPro" id="IPR009100">
    <property type="entry name" value="AcylCoA_DH/oxidase_NM_dom_sf"/>
</dbReference>
<evidence type="ECO:0000256" key="8">
    <source>
        <dbReference type="ARBA" id="ARBA00023128"/>
    </source>
</evidence>
<dbReference type="Pfam" id="PF02770">
    <property type="entry name" value="Acyl-CoA_dh_M"/>
    <property type="match status" value="1"/>
</dbReference>
<keyword evidence="4 9" id="KW-0285">Flavoprotein</keyword>
<dbReference type="InterPro" id="IPR009075">
    <property type="entry name" value="AcylCo_DH/oxidase_C"/>
</dbReference>
<dbReference type="SUPFAM" id="SSF56645">
    <property type="entry name" value="Acyl-CoA dehydrogenase NM domain-like"/>
    <property type="match status" value="1"/>
</dbReference>
<comment type="caution">
    <text evidence="14">The sequence shown here is derived from an EMBL/GenBank/DDBJ whole genome shotgun (WGS) entry which is preliminary data.</text>
</comment>
<dbReference type="Gene3D" id="1.20.140.10">
    <property type="entry name" value="Butyryl-CoA Dehydrogenase, subunit A, domain 3"/>
    <property type="match status" value="2"/>
</dbReference>
<gene>
    <name evidence="14" type="primary">ACAD9</name>
    <name evidence="14" type="ORF">FJT64_023827</name>
</gene>
<comment type="subcellular location">
    <subcellularLocation>
        <location evidence="2">Mitochondrion</location>
    </subcellularLocation>
</comment>
<evidence type="ECO:0000256" key="2">
    <source>
        <dbReference type="ARBA" id="ARBA00004173"/>
    </source>
</evidence>
<proteinExistence type="inferred from homology"/>
<dbReference type="OrthoDB" id="354at2759"/>
<keyword evidence="15" id="KW-1185">Reference proteome</keyword>
<dbReference type="InterPro" id="IPR006091">
    <property type="entry name" value="Acyl-CoA_Oxase/DH_mid-dom"/>
</dbReference>
<evidence type="ECO:0000313" key="15">
    <source>
        <dbReference type="Proteomes" id="UP000440578"/>
    </source>
</evidence>
<evidence type="ECO:0000256" key="5">
    <source>
        <dbReference type="ARBA" id="ARBA00022827"/>
    </source>
</evidence>
<dbReference type="GO" id="GO:0050660">
    <property type="term" value="F:flavin adenine dinucleotide binding"/>
    <property type="evidence" value="ECO:0007669"/>
    <property type="project" value="InterPro"/>
</dbReference>
<name>A0A6A4WGI5_AMPAM</name>
<dbReference type="PANTHER" id="PTHR43884:SF9">
    <property type="entry name" value="COMPLEX I ASSEMBLY FACTOR ACAD9, MITOCHONDRIAL"/>
    <property type="match status" value="1"/>
</dbReference>
<dbReference type="SUPFAM" id="SSF47203">
    <property type="entry name" value="Acyl-CoA dehydrogenase C-terminal domain-like"/>
    <property type="match status" value="1"/>
</dbReference>
<dbReference type="GO" id="GO:0003995">
    <property type="term" value="F:acyl-CoA dehydrogenase activity"/>
    <property type="evidence" value="ECO:0007669"/>
    <property type="project" value="TreeGrafter"/>
</dbReference>
<reference evidence="14 15" key="1">
    <citation type="submission" date="2019-07" db="EMBL/GenBank/DDBJ databases">
        <title>Draft genome assembly of a fouling barnacle, Amphibalanus amphitrite (Darwin, 1854): The first reference genome for Thecostraca.</title>
        <authorList>
            <person name="Kim W."/>
        </authorList>
    </citation>
    <scope>NUCLEOTIDE SEQUENCE [LARGE SCALE GENOMIC DNA]</scope>
    <source>
        <strain evidence="14">SNU_AA5</strain>
        <tissue evidence="14">Soma without cirri and trophi</tissue>
    </source>
</reference>
<dbReference type="AlphaFoldDB" id="A0A6A4WGI5"/>
<comment type="similarity">
    <text evidence="3 9">Belongs to the acyl-CoA dehydrogenase family.</text>
</comment>
<feature type="domain" description="Acyl-CoA dehydrogenase/oxidase N-terminal" evidence="12">
    <location>
        <begin position="119"/>
        <end position="190"/>
    </location>
</feature>
<dbReference type="InterPro" id="IPR013786">
    <property type="entry name" value="AcylCoA_DH/ox_N"/>
</dbReference>
<dbReference type="Gene3D" id="1.10.540.10">
    <property type="entry name" value="Acyl-CoA dehydrogenase/oxidase, N-terminal domain"/>
    <property type="match status" value="1"/>
</dbReference>